<organism evidence="2 3">
    <name type="scientific">Exophiala sideris</name>
    <dbReference type="NCBI Taxonomy" id="1016849"/>
    <lineage>
        <taxon>Eukaryota</taxon>
        <taxon>Fungi</taxon>
        <taxon>Dikarya</taxon>
        <taxon>Ascomycota</taxon>
        <taxon>Pezizomycotina</taxon>
        <taxon>Eurotiomycetes</taxon>
        <taxon>Chaetothyriomycetidae</taxon>
        <taxon>Chaetothyriales</taxon>
        <taxon>Herpotrichiellaceae</taxon>
        <taxon>Exophiala</taxon>
    </lineage>
</organism>
<proteinExistence type="predicted"/>
<sequence length="553" mass="60930">MRDTERTVAVETTVTGPRSQSTPDNIHDNGRFTNHVVPASSVRTLRKPVRLSKHPRRPDLSARESTLSGPSTLPVTPLDDIPETLWPHCVIRTSSTPETHDPDITPDLSIEEITSTRLSVDEQEIVTRLPEDVPKKGWASGKFTTKKGIMDIWEDQGDRLKQFTQRLKDLPSGFLTLRGRGSPPASDEAGSPRPRISVPMLPRPELTTELCIPTPPDSIEGKKAEQLGMLMDYEGYPRQVESSEEEINKISSLIRSDLQDVMKRERSKGLAVRVPGGYGPGGYEPERLPPHFTSAPTYTFGASSSTTDFAYTAEDRLLRGRPLRGFGRHAARHSLTGSVEELRSHAFGTRRMSRPCTSSSNRHSVAPTLRRASRSGSRPGTKSESILSIGGGTTIPPARIVGYTDTPKACYDFTWESAPRKSARPATSSTAATVSVDNKNELLPPMHLELRIGGDLPGYEKIPYFSAIPRPHQNETLSESGIRDVGRHALSKINSPTMSEVSLRGRTSIQSHLDREAFIKEQKSESIMASRPTTNGRERVSKAFSHAWSALHG</sequence>
<dbReference type="EMBL" id="KN846952">
    <property type="protein sequence ID" value="KIV81618.1"/>
    <property type="molecule type" value="Genomic_DNA"/>
</dbReference>
<accession>A0A0D1Z428</accession>
<feature type="region of interest" description="Disordered" evidence="1">
    <location>
        <begin position="1"/>
        <end position="32"/>
    </location>
</feature>
<feature type="region of interest" description="Disordered" evidence="1">
    <location>
        <begin position="174"/>
        <end position="200"/>
    </location>
</feature>
<feature type="compositionally biased region" description="Basic residues" evidence="1">
    <location>
        <begin position="45"/>
        <end position="56"/>
    </location>
</feature>
<evidence type="ECO:0000313" key="3">
    <source>
        <dbReference type="Proteomes" id="UP000053599"/>
    </source>
</evidence>
<dbReference type="OrthoDB" id="4143981at2759"/>
<name>A0A0D1Z428_9EURO</name>
<dbReference type="AlphaFoldDB" id="A0A0D1Z428"/>
<evidence type="ECO:0000313" key="2">
    <source>
        <dbReference type="EMBL" id="KIV81618.1"/>
    </source>
</evidence>
<feature type="compositionally biased region" description="Polar residues" evidence="1">
    <location>
        <begin position="63"/>
        <end position="74"/>
    </location>
</feature>
<feature type="region of interest" description="Disordered" evidence="1">
    <location>
        <begin position="347"/>
        <end position="391"/>
    </location>
</feature>
<reference evidence="2 3" key="1">
    <citation type="submission" date="2015-01" db="EMBL/GenBank/DDBJ databases">
        <title>The Genome Sequence of Exophiala sideris CBS121828.</title>
        <authorList>
            <consortium name="The Broad Institute Genomics Platform"/>
            <person name="Cuomo C."/>
            <person name="de Hoog S."/>
            <person name="Gorbushina A."/>
            <person name="Stielow B."/>
            <person name="Teixiera M."/>
            <person name="Abouelleil A."/>
            <person name="Chapman S.B."/>
            <person name="Priest M."/>
            <person name="Young S.K."/>
            <person name="Wortman J."/>
            <person name="Nusbaum C."/>
            <person name="Birren B."/>
        </authorList>
    </citation>
    <scope>NUCLEOTIDE SEQUENCE [LARGE SCALE GENOMIC DNA]</scope>
    <source>
        <strain evidence="2 3">CBS 121828</strain>
    </source>
</reference>
<protein>
    <submittedName>
        <fullName evidence="2">Uncharacterized protein</fullName>
    </submittedName>
</protein>
<feature type="region of interest" description="Disordered" evidence="1">
    <location>
        <begin position="45"/>
        <end position="79"/>
    </location>
</feature>
<evidence type="ECO:0000256" key="1">
    <source>
        <dbReference type="SAM" id="MobiDB-lite"/>
    </source>
</evidence>
<gene>
    <name evidence="2" type="ORF">PV11_03789</name>
</gene>
<dbReference type="Proteomes" id="UP000053599">
    <property type="component" value="Unassembled WGS sequence"/>
</dbReference>
<dbReference type="HOGENOM" id="CLU_479819_0_0_1"/>
<feature type="compositionally biased region" description="Polar residues" evidence="1">
    <location>
        <begin position="374"/>
        <end position="386"/>
    </location>
</feature>